<proteinExistence type="predicted"/>
<dbReference type="RefSeq" id="WP_390274714.1">
    <property type="nucleotide sequence ID" value="NZ_JBHRSA010000057.1"/>
</dbReference>
<evidence type="ECO:0000313" key="1">
    <source>
        <dbReference type="EMBL" id="MFC3041724.1"/>
    </source>
</evidence>
<dbReference type="EMBL" id="JBHRSA010000057">
    <property type="protein sequence ID" value="MFC3041724.1"/>
    <property type="molecule type" value="Genomic_DNA"/>
</dbReference>
<dbReference type="Proteomes" id="UP001595279">
    <property type="component" value="Unassembled WGS sequence"/>
</dbReference>
<gene>
    <name evidence="1" type="ORF">ACFOGI_15885</name>
</gene>
<name>A0ABV7CZB1_9BACI</name>
<sequence length="93" mass="10976">MSTLIVTDEIIIHAPLSKVWKVLTYPIYIRRWDDFPDTCREHPLKAGQVYFWELPRGGYSSHTVVKLERERRMHISLLSTTRGYPFQIRTVGT</sequence>
<organism evidence="1 2">
    <name type="scientific">Virgibacillus xinjiangensis</name>
    <dbReference type="NCBI Taxonomy" id="393090"/>
    <lineage>
        <taxon>Bacteria</taxon>
        <taxon>Bacillati</taxon>
        <taxon>Bacillota</taxon>
        <taxon>Bacilli</taxon>
        <taxon>Bacillales</taxon>
        <taxon>Bacillaceae</taxon>
        <taxon>Virgibacillus</taxon>
    </lineage>
</organism>
<protein>
    <recommendedName>
        <fullName evidence="3">SRPBCC family protein</fullName>
    </recommendedName>
</protein>
<reference evidence="2" key="1">
    <citation type="journal article" date="2019" name="Int. J. Syst. Evol. Microbiol.">
        <title>The Global Catalogue of Microorganisms (GCM) 10K type strain sequencing project: providing services to taxonomists for standard genome sequencing and annotation.</title>
        <authorList>
            <consortium name="The Broad Institute Genomics Platform"/>
            <consortium name="The Broad Institute Genome Sequencing Center for Infectious Disease"/>
            <person name="Wu L."/>
            <person name="Ma J."/>
        </authorList>
    </citation>
    <scope>NUCLEOTIDE SEQUENCE [LARGE SCALE GENOMIC DNA]</scope>
    <source>
        <strain evidence="2">KCTC 13128</strain>
    </source>
</reference>
<evidence type="ECO:0008006" key="3">
    <source>
        <dbReference type="Google" id="ProtNLM"/>
    </source>
</evidence>
<accession>A0ABV7CZB1</accession>
<dbReference type="SUPFAM" id="SSF55961">
    <property type="entry name" value="Bet v1-like"/>
    <property type="match status" value="1"/>
</dbReference>
<evidence type="ECO:0000313" key="2">
    <source>
        <dbReference type="Proteomes" id="UP001595279"/>
    </source>
</evidence>
<keyword evidence="2" id="KW-1185">Reference proteome</keyword>
<dbReference type="Gene3D" id="3.30.530.20">
    <property type="match status" value="1"/>
</dbReference>
<comment type="caution">
    <text evidence="1">The sequence shown here is derived from an EMBL/GenBank/DDBJ whole genome shotgun (WGS) entry which is preliminary data.</text>
</comment>
<dbReference type="InterPro" id="IPR023393">
    <property type="entry name" value="START-like_dom_sf"/>
</dbReference>